<dbReference type="AlphaFoldDB" id="A0A2T3B9C5"/>
<accession>A0A2T3B9C5</accession>
<reference evidence="1 2" key="1">
    <citation type="journal article" date="2018" name="New Phytol.">
        <title>Comparative genomics and transcriptomics depict ericoid mycorrhizal fungi as versatile saprotrophs and plant mutualists.</title>
        <authorList>
            <person name="Martino E."/>
            <person name="Morin E."/>
            <person name="Grelet G.A."/>
            <person name="Kuo A."/>
            <person name="Kohler A."/>
            <person name="Daghino S."/>
            <person name="Barry K.W."/>
            <person name="Cichocki N."/>
            <person name="Clum A."/>
            <person name="Dockter R.B."/>
            <person name="Hainaut M."/>
            <person name="Kuo R.C."/>
            <person name="LaButti K."/>
            <person name="Lindahl B.D."/>
            <person name="Lindquist E.A."/>
            <person name="Lipzen A."/>
            <person name="Khouja H.R."/>
            <person name="Magnuson J."/>
            <person name="Murat C."/>
            <person name="Ohm R.A."/>
            <person name="Singer S.W."/>
            <person name="Spatafora J.W."/>
            <person name="Wang M."/>
            <person name="Veneault-Fourrey C."/>
            <person name="Henrissat B."/>
            <person name="Grigoriev I.V."/>
            <person name="Martin F.M."/>
            <person name="Perotto S."/>
        </authorList>
    </citation>
    <scope>NUCLEOTIDE SEQUENCE [LARGE SCALE GENOMIC DNA]</scope>
    <source>
        <strain evidence="1 2">ATCC 22711</strain>
    </source>
</reference>
<evidence type="ECO:0000313" key="1">
    <source>
        <dbReference type="EMBL" id="PSS23475.1"/>
    </source>
</evidence>
<dbReference type="Proteomes" id="UP000241818">
    <property type="component" value="Unassembled WGS sequence"/>
</dbReference>
<evidence type="ECO:0000313" key="2">
    <source>
        <dbReference type="Proteomes" id="UP000241818"/>
    </source>
</evidence>
<dbReference type="PROSITE" id="PS51257">
    <property type="entry name" value="PROKAR_LIPOPROTEIN"/>
    <property type="match status" value="1"/>
</dbReference>
<gene>
    <name evidence="1" type="ORF">M430DRAFT_217477</name>
</gene>
<keyword evidence="2" id="KW-1185">Reference proteome</keyword>
<sequence length="64" mass="7335">MVRNRAVDGFISKGKRGDRNMLYGILSIGYSCSHGLARTQNNQYNAIFLIICSYHFKLTSFHIH</sequence>
<organism evidence="1 2">
    <name type="scientific">Amorphotheca resinae ATCC 22711</name>
    <dbReference type="NCBI Taxonomy" id="857342"/>
    <lineage>
        <taxon>Eukaryota</taxon>
        <taxon>Fungi</taxon>
        <taxon>Dikarya</taxon>
        <taxon>Ascomycota</taxon>
        <taxon>Pezizomycotina</taxon>
        <taxon>Leotiomycetes</taxon>
        <taxon>Helotiales</taxon>
        <taxon>Amorphothecaceae</taxon>
        <taxon>Amorphotheca</taxon>
    </lineage>
</organism>
<proteinExistence type="predicted"/>
<protein>
    <submittedName>
        <fullName evidence="1">Uncharacterized protein</fullName>
    </submittedName>
</protein>
<name>A0A2T3B9C5_AMORE</name>
<dbReference type="EMBL" id="KZ679008">
    <property type="protein sequence ID" value="PSS23475.1"/>
    <property type="molecule type" value="Genomic_DNA"/>
</dbReference>
<dbReference type="GeneID" id="36572646"/>
<dbReference type="InParanoid" id="A0A2T3B9C5"/>
<dbReference type="RefSeq" id="XP_024723521.1">
    <property type="nucleotide sequence ID" value="XM_024864565.1"/>
</dbReference>